<protein>
    <recommendedName>
        <fullName evidence="5">HAT C-terminal dimerisation domain-containing protein</fullName>
    </recommendedName>
</protein>
<dbReference type="EMBL" id="JABSTR010002729">
    <property type="protein sequence ID" value="KAH9384581.1"/>
    <property type="molecule type" value="Genomic_DNA"/>
</dbReference>
<gene>
    <name evidence="3" type="ORF">HPB48_026590</name>
</gene>
<feature type="coiled-coil region" evidence="1">
    <location>
        <begin position="268"/>
        <end position="295"/>
    </location>
</feature>
<sequence>MEGWDPAEKKLFRLGARAFYLACAKALLQKLPLTNKVIMHARFLALRCENPEQEVRSLRHVAGQLQPQVIREDQVSSLIDEWNMFKCDGDRGTLNLETRVDDYRAKVLCLKDIMGALRYPLLSKVIKALLSLPHGNADAERGFSENKHLIDGRSSLNIASINGMRHVKSFLQRYDGDATKVPLNPDLLKSVRQARAKYAQRLSLEESSSKRKAAEDAAVEQPTHETEKAALEDQVAASKALLTSAEEIINVGVKQKDINKVASGHVVLAKGNASLDQALKRLGELEEKISKKRKQ</sequence>
<proteinExistence type="predicted"/>
<evidence type="ECO:0000313" key="4">
    <source>
        <dbReference type="Proteomes" id="UP000821853"/>
    </source>
</evidence>
<name>A0A9J6HCP5_HAELO</name>
<dbReference type="OrthoDB" id="6492998at2759"/>
<evidence type="ECO:0000256" key="1">
    <source>
        <dbReference type="SAM" id="Coils"/>
    </source>
</evidence>
<dbReference type="VEuPathDB" id="VectorBase:HLOH_042234"/>
<dbReference type="OMA" id="LIDEWNM"/>
<keyword evidence="1" id="KW-0175">Coiled coil</keyword>
<evidence type="ECO:0000256" key="2">
    <source>
        <dbReference type="SAM" id="MobiDB-lite"/>
    </source>
</evidence>
<dbReference type="Proteomes" id="UP000821853">
    <property type="component" value="Unassembled WGS sequence"/>
</dbReference>
<organism evidence="3 4">
    <name type="scientific">Haemaphysalis longicornis</name>
    <name type="common">Bush tick</name>
    <dbReference type="NCBI Taxonomy" id="44386"/>
    <lineage>
        <taxon>Eukaryota</taxon>
        <taxon>Metazoa</taxon>
        <taxon>Ecdysozoa</taxon>
        <taxon>Arthropoda</taxon>
        <taxon>Chelicerata</taxon>
        <taxon>Arachnida</taxon>
        <taxon>Acari</taxon>
        <taxon>Parasitiformes</taxon>
        <taxon>Ixodida</taxon>
        <taxon>Ixodoidea</taxon>
        <taxon>Ixodidae</taxon>
        <taxon>Haemaphysalinae</taxon>
        <taxon>Haemaphysalis</taxon>
    </lineage>
</organism>
<reference evidence="3 4" key="1">
    <citation type="journal article" date="2020" name="Cell">
        <title>Large-Scale Comparative Analyses of Tick Genomes Elucidate Their Genetic Diversity and Vector Capacities.</title>
        <authorList>
            <consortium name="Tick Genome and Microbiome Consortium (TIGMIC)"/>
            <person name="Jia N."/>
            <person name="Wang J."/>
            <person name="Shi W."/>
            <person name="Du L."/>
            <person name="Sun Y."/>
            <person name="Zhan W."/>
            <person name="Jiang J.F."/>
            <person name="Wang Q."/>
            <person name="Zhang B."/>
            <person name="Ji P."/>
            <person name="Bell-Sakyi L."/>
            <person name="Cui X.M."/>
            <person name="Yuan T.T."/>
            <person name="Jiang B.G."/>
            <person name="Yang W.F."/>
            <person name="Lam T.T."/>
            <person name="Chang Q.C."/>
            <person name="Ding S.J."/>
            <person name="Wang X.J."/>
            <person name="Zhu J.G."/>
            <person name="Ruan X.D."/>
            <person name="Zhao L."/>
            <person name="Wei J.T."/>
            <person name="Ye R.Z."/>
            <person name="Que T.C."/>
            <person name="Du C.H."/>
            <person name="Zhou Y.H."/>
            <person name="Cheng J.X."/>
            <person name="Dai P.F."/>
            <person name="Guo W.B."/>
            <person name="Han X.H."/>
            <person name="Huang E.J."/>
            <person name="Li L.F."/>
            <person name="Wei W."/>
            <person name="Gao Y.C."/>
            <person name="Liu J.Z."/>
            <person name="Shao H.Z."/>
            <person name="Wang X."/>
            <person name="Wang C.C."/>
            <person name="Yang T.C."/>
            <person name="Huo Q.B."/>
            <person name="Li W."/>
            <person name="Chen H.Y."/>
            <person name="Chen S.E."/>
            <person name="Zhou L.G."/>
            <person name="Ni X.B."/>
            <person name="Tian J.H."/>
            <person name="Sheng Y."/>
            <person name="Liu T."/>
            <person name="Pan Y.S."/>
            <person name="Xia L.Y."/>
            <person name="Li J."/>
            <person name="Zhao F."/>
            <person name="Cao W.C."/>
        </authorList>
    </citation>
    <scope>NUCLEOTIDE SEQUENCE [LARGE SCALE GENOMIC DNA]</scope>
    <source>
        <strain evidence="3">HaeL-2018</strain>
    </source>
</reference>
<evidence type="ECO:0008006" key="5">
    <source>
        <dbReference type="Google" id="ProtNLM"/>
    </source>
</evidence>
<comment type="caution">
    <text evidence="3">The sequence shown here is derived from an EMBL/GenBank/DDBJ whole genome shotgun (WGS) entry which is preliminary data.</text>
</comment>
<evidence type="ECO:0000313" key="3">
    <source>
        <dbReference type="EMBL" id="KAH9384581.1"/>
    </source>
</evidence>
<dbReference type="AlphaFoldDB" id="A0A9J6HCP5"/>
<feature type="region of interest" description="Disordered" evidence="2">
    <location>
        <begin position="205"/>
        <end position="226"/>
    </location>
</feature>
<accession>A0A9J6HCP5</accession>
<keyword evidence="4" id="KW-1185">Reference proteome</keyword>
<feature type="compositionally biased region" description="Basic and acidic residues" evidence="2">
    <location>
        <begin position="205"/>
        <end position="215"/>
    </location>
</feature>